<evidence type="ECO:0000313" key="7">
    <source>
        <dbReference type="Proteomes" id="UP000383971"/>
    </source>
</evidence>
<dbReference type="SUPFAM" id="SSF46785">
    <property type="entry name" value="Winged helix' DNA-binding domain"/>
    <property type="match status" value="1"/>
</dbReference>
<protein>
    <submittedName>
        <fullName evidence="6">LysR family transcriptional regulator</fullName>
    </submittedName>
</protein>
<dbReference type="Proteomes" id="UP000383971">
    <property type="component" value="Unassembled WGS sequence"/>
</dbReference>
<dbReference type="AlphaFoldDB" id="A0A5E4USH5"/>
<evidence type="ECO:0000256" key="2">
    <source>
        <dbReference type="ARBA" id="ARBA00023015"/>
    </source>
</evidence>
<evidence type="ECO:0000256" key="3">
    <source>
        <dbReference type="ARBA" id="ARBA00023125"/>
    </source>
</evidence>
<accession>A0A5E4USH5</accession>
<sequence>MSRLGLIRPGPGPLNAFAPYARIMSSDLKLHQLECLVAVADHGSVRTAASRLGRSPTAVSKALRELEQSMDVVLMERRADGVALTPSGTSLLSHARLILGQLSRASEDVVRGAAKRGGTIRMSVTPWLMHGVIPAVVRAFREQRPDVQLDIAEHLGGDYPAVRNGQLDFAFGPNPDVGQERALEIRPIYTYSFAVVCRPGHPAANARTIADLAGYDWLLSRSMERTAQAIRALVENQHDEAVQRCHFARSVNAALAIVRSTDMLTAVPWPLIETPDMRDRFVALDFDAITDESTTCLITRRYEPLQGPALAFLETFWRVARELAASPDGPARRIFSMVEPADI</sequence>
<keyword evidence="2" id="KW-0805">Transcription regulation</keyword>
<dbReference type="InterPro" id="IPR000847">
    <property type="entry name" value="LysR_HTH_N"/>
</dbReference>
<dbReference type="SUPFAM" id="SSF53850">
    <property type="entry name" value="Periplasmic binding protein-like II"/>
    <property type="match status" value="1"/>
</dbReference>
<gene>
    <name evidence="6" type="ORF">PCO31111_02251</name>
</gene>
<dbReference type="GO" id="GO:0003700">
    <property type="term" value="F:DNA-binding transcription factor activity"/>
    <property type="evidence" value="ECO:0007669"/>
    <property type="project" value="InterPro"/>
</dbReference>
<name>A0A5E4USH5_9BURK</name>
<proteinExistence type="inferred from homology"/>
<dbReference type="EMBL" id="CABPSE010000006">
    <property type="protein sequence ID" value="VVE02866.1"/>
    <property type="molecule type" value="Genomic_DNA"/>
</dbReference>
<comment type="similarity">
    <text evidence="1">Belongs to the LysR transcriptional regulatory family.</text>
</comment>
<dbReference type="PANTHER" id="PTHR30419:SF30">
    <property type="entry name" value="LYSR FAMILY TRANSCRIPTIONAL REGULATOR"/>
    <property type="match status" value="1"/>
</dbReference>
<feature type="domain" description="HTH lysR-type" evidence="5">
    <location>
        <begin position="28"/>
        <end position="85"/>
    </location>
</feature>
<reference evidence="6 7" key="1">
    <citation type="submission" date="2019-08" db="EMBL/GenBank/DDBJ databases">
        <authorList>
            <person name="Peeters C."/>
        </authorList>
    </citation>
    <scope>NUCLEOTIDE SEQUENCE [LARGE SCALE GENOMIC DNA]</scope>
    <source>
        <strain evidence="6 7">LMG 31111</strain>
    </source>
</reference>
<dbReference type="InterPro" id="IPR036388">
    <property type="entry name" value="WH-like_DNA-bd_sf"/>
</dbReference>
<evidence type="ECO:0000313" key="6">
    <source>
        <dbReference type="EMBL" id="VVE02866.1"/>
    </source>
</evidence>
<organism evidence="6 7">
    <name type="scientific">Pandoraea communis</name>
    <dbReference type="NCBI Taxonomy" id="2508297"/>
    <lineage>
        <taxon>Bacteria</taxon>
        <taxon>Pseudomonadati</taxon>
        <taxon>Pseudomonadota</taxon>
        <taxon>Betaproteobacteria</taxon>
        <taxon>Burkholderiales</taxon>
        <taxon>Burkholderiaceae</taxon>
        <taxon>Pandoraea</taxon>
    </lineage>
</organism>
<dbReference type="InterPro" id="IPR005119">
    <property type="entry name" value="LysR_subst-bd"/>
</dbReference>
<evidence type="ECO:0000259" key="5">
    <source>
        <dbReference type="PROSITE" id="PS50931"/>
    </source>
</evidence>
<keyword evidence="3" id="KW-0238">DNA-binding</keyword>
<dbReference type="GO" id="GO:0005829">
    <property type="term" value="C:cytosol"/>
    <property type="evidence" value="ECO:0007669"/>
    <property type="project" value="TreeGrafter"/>
</dbReference>
<dbReference type="PROSITE" id="PS50931">
    <property type="entry name" value="HTH_LYSR"/>
    <property type="match status" value="1"/>
</dbReference>
<dbReference type="Gene3D" id="3.40.190.10">
    <property type="entry name" value="Periplasmic binding protein-like II"/>
    <property type="match status" value="2"/>
</dbReference>
<dbReference type="PANTHER" id="PTHR30419">
    <property type="entry name" value="HTH-TYPE TRANSCRIPTIONAL REGULATOR YBHD"/>
    <property type="match status" value="1"/>
</dbReference>
<dbReference type="InterPro" id="IPR050950">
    <property type="entry name" value="HTH-type_LysR_regulators"/>
</dbReference>
<keyword evidence="4" id="KW-0804">Transcription</keyword>
<dbReference type="Gene3D" id="1.10.10.10">
    <property type="entry name" value="Winged helix-like DNA-binding domain superfamily/Winged helix DNA-binding domain"/>
    <property type="match status" value="1"/>
</dbReference>
<keyword evidence="7" id="KW-1185">Reference proteome</keyword>
<evidence type="ECO:0000256" key="1">
    <source>
        <dbReference type="ARBA" id="ARBA00009437"/>
    </source>
</evidence>
<dbReference type="Pfam" id="PF00126">
    <property type="entry name" value="HTH_1"/>
    <property type="match status" value="1"/>
</dbReference>
<dbReference type="InterPro" id="IPR036390">
    <property type="entry name" value="WH_DNA-bd_sf"/>
</dbReference>
<dbReference type="GO" id="GO:0003677">
    <property type="term" value="F:DNA binding"/>
    <property type="evidence" value="ECO:0007669"/>
    <property type="project" value="UniProtKB-KW"/>
</dbReference>
<evidence type="ECO:0000256" key="4">
    <source>
        <dbReference type="ARBA" id="ARBA00023163"/>
    </source>
</evidence>
<dbReference type="Pfam" id="PF03466">
    <property type="entry name" value="LysR_substrate"/>
    <property type="match status" value="1"/>
</dbReference>